<dbReference type="PANTHER" id="PTHR23522:SF10">
    <property type="entry name" value="3-PHENYLPROPIONIC ACID TRANSPORTER-RELATED"/>
    <property type="match status" value="1"/>
</dbReference>
<comment type="subcellular location">
    <subcellularLocation>
        <location evidence="1">Cell inner membrane</location>
        <topology evidence="1">Multi-pass membrane protein</topology>
    </subcellularLocation>
</comment>
<gene>
    <name evidence="10" type="ORF">MED297_15050</name>
</gene>
<dbReference type="Pfam" id="PF12832">
    <property type="entry name" value="MFS_1_like"/>
    <property type="match status" value="1"/>
</dbReference>
<dbReference type="STRING" id="314283.MED297_15050"/>
<dbReference type="AlphaFoldDB" id="A4BH51"/>
<dbReference type="GO" id="GO:0005886">
    <property type="term" value="C:plasma membrane"/>
    <property type="evidence" value="ECO:0007669"/>
    <property type="project" value="UniProtKB-SubCell"/>
</dbReference>
<evidence type="ECO:0000256" key="7">
    <source>
        <dbReference type="ARBA" id="ARBA00023136"/>
    </source>
</evidence>
<evidence type="ECO:0000256" key="5">
    <source>
        <dbReference type="ARBA" id="ARBA00022692"/>
    </source>
</evidence>
<feature type="transmembrane region" description="Helical" evidence="8">
    <location>
        <begin position="138"/>
        <end position="155"/>
    </location>
</feature>
<dbReference type="Proteomes" id="UP000005953">
    <property type="component" value="Unassembled WGS sequence"/>
</dbReference>
<dbReference type="InterPro" id="IPR024989">
    <property type="entry name" value="MFS_assoc_dom"/>
</dbReference>
<reference evidence="10 11" key="1">
    <citation type="submission" date="2006-02" db="EMBL/GenBank/DDBJ databases">
        <authorList>
            <person name="Pinhassi J."/>
            <person name="Pedros-Alio C."/>
            <person name="Ferriera S."/>
            <person name="Johnson J."/>
            <person name="Kravitz S."/>
            <person name="Halpern A."/>
            <person name="Remington K."/>
            <person name="Beeson K."/>
            <person name="Tran B."/>
            <person name="Rogers Y.-H."/>
            <person name="Friedman R."/>
            <person name="Venter J.C."/>
        </authorList>
    </citation>
    <scope>NUCLEOTIDE SEQUENCE [LARGE SCALE GENOMIC DNA]</scope>
    <source>
        <strain evidence="10 11">MED297</strain>
    </source>
</reference>
<keyword evidence="3" id="KW-1003">Cell membrane</keyword>
<proteinExistence type="predicted"/>
<dbReference type="PANTHER" id="PTHR23522">
    <property type="entry name" value="BLL5896 PROTEIN"/>
    <property type="match status" value="1"/>
</dbReference>
<feature type="transmembrane region" description="Helical" evidence="8">
    <location>
        <begin position="106"/>
        <end position="126"/>
    </location>
</feature>
<dbReference type="Gene3D" id="1.20.1250.20">
    <property type="entry name" value="MFS general substrate transporter like domains"/>
    <property type="match status" value="2"/>
</dbReference>
<feature type="domain" description="Major facilitator superfamily (MFS) profile" evidence="9">
    <location>
        <begin position="1"/>
        <end position="388"/>
    </location>
</feature>
<keyword evidence="2" id="KW-0813">Transport</keyword>
<dbReference type="PROSITE" id="PS50850">
    <property type="entry name" value="MFS"/>
    <property type="match status" value="1"/>
</dbReference>
<feature type="transmembrane region" description="Helical" evidence="8">
    <location>
        <begin position="161"/>
        <end position="181"/>
    </location>
</feature>
<evidence type="ECO:0000256" key="6">
    <source>
        <dbReference type="ARBA" id="ARBA00022989"/>
    </source>
</evidence>
<evidence type="ECO:0000256" key="8">
    <source>
        <dbReference type="SAM" id="Phobius"/>
    </source>
</evidence>
<dbReference type="InterPro" id="IPR036259">
    <property type="entry name" value="MFS_trans_sf"/>
</dbReference>
<evidence type="ECO:0000256" key="1">
    <source>
        <dbReference type="ARBA" id="ARBA00004429"/>
    </source>
</evidence>
<sequence>MSHMTFAQKAMRLSPMYLVYFTLFGVFVPYIARFLTENGLSAQEASVIVAIVNGVNMFAPFLFSYLADRSGQRMRFIRAGYLAIGFFYCLSLFGSGFWFYLTVFGLFGVFLSAVLPQMETVTLHVLGKEKSRYGQVRLWGSVGFVVVVWIVGILLDYFSVNILPVMGVILSLLMFASTFLIPEQSRSNSAAAETTVEGSGEPIRALPWGQISVLLVVVLFWQFSMAPYNTFFDLYLREQGFSASTNGFLISFGALAEVAVFVAVAALFRRYSERFLIVAALALTVGRWLLLNAFADSFWLVLFTQSLHAATFGVVHSVAVHRIGRLFPERRASFGQGLYVALGMGLGLLVGNLLAGVLWDGSGLVFLQAAGWSLLALLIALFGFREPLEAAEADHS</sequence>
<feature type="transmembrane region" description="Helical" evidence="8">
    <location>
        <begin position="275"/>
        <end position="291"/>
    </location>
</feature>
<feature type="transmembrane region" description="Helical" evidence="8">
    <location>
        <begin position="365"/>
        <end position="384"/>
    </location>
</feature>
<protein>
    <submittedName>
        <fullName evidence="10">Permease of the major facilitator superfamily protein</fullName>
    </submittedName>
</protein>
<evidence type="ECO:0000313" key="10">
    <source>
        <dbReference type="EMBL" id="EAR08550.1"/>
    </source>
</evidence>
<evidence type="ECO:0000256" key="3">
    <source>
        <dbReference type="ARBA" id="ARBA00022475"/>
    </source>
</evidence>
<name>A4BH51_9GAMM</name>
<dbReference type="GO" id="GO:0030395">
    <property type="term" value="F:lactose binding"/>
    <property type="evidence" value="ECO:0007669"/>
    <property type="project" value="TreeGrafter"/>
</dbReference>
<dbReference type="InterPro" id="IPR026032">
    <property type="entry name" value="HcaT-like"/>
</dbReference>
<keyword evidence="4" id="KW-0997">Cell inner membrane</keyword>
<feature type="transmembrane region" description="Helical" evidence="8">
    <location>
        <begin position="211"/>
        <end position="228"/>
    </location>
</feature>
<organism evidence="10 11">
    <name type="scientific">Reinekea blandensis MED297</name>
    <dbReference type="NCBI Taxonomy" id="314283"/>
    <lineage>
        <taxon>Bacteria</taxon>
        <taxon>Pseudomonadati</taxon>
        <taxon>Pseudomonadota</taxon>
        <taxon>Gammaproteobacteria</taxon>
        <taxon>Oceanospirillales</taxon>
        <taxon>Saccharospirillaceae</taxon>
        <taxon>Reinekea</taxon>
    </lineage>
</organism>
<keyword evidence="5 8" id="KW-0812">Transmembrane</keyword>
<evidence type="ECO:0000259" key="9">
    <source>
        <dbReference type="PROSITE" id="PS50850"/>
    </source>
</evidence>
<dbReference type="SUPFAM" id="SSF103473">
    <property type="entry name" value="MFS general substrate transporter"/>
    <property type="match status" value="1"/>
</dbReference>
<accession>A4BH51</accession>
<feature type="transmembrane region" description="Helical" evidence="8">
    <location>
        <begin position="338"/>
        <end position="359"/>
    </location>
</feature>
<dbReference type="EMBL" id="AAOE01000019">
    <property type="protein sequence ID" value="EAR08550.1"/>
    <property type="molecule type" value="Genomic_DNA"/>
</dbReference>
<keyword evidence="7 8" id="KW-0472">Membrane</keyword>
<evidence type="ECO:0000256" key="4">
    <source>
        <dbReference type="ARBA" id="ARBA00022519"/>
    </source>
</evidence>
<keyword evidence="6 8" id="KW-1133">Transmembrane helix</keyword>
<feature type="transmembrane region" description="Helical" evidence="8">
    <location>
        <begin position="297"/>
        <end position="318"/>
    </location>
</feature>
<dbReference type="PIRSF" id="PIRSF004925">
    <property type="entry name" value="HcaT"/>
    <property type="match status" value="1"/>
</dbReference>
<feature type="transmembrane region" description="Helical" evidence="8">
    <location>
        <begin position="47"/>
        <end position="67"/>
    </location>
</feature>
<keyword evidence="11" id="KW-1185">Reference proteome</keyword>
<evidence type="ECO:0000313" key="11">
    <source>
        <dbReference type="Proteomes" id="UP000005953"/>
    </source>
</evidence>
<dbReference type="HOGENOM" id="CLU_013133_6_0_6"/>
<feature type="transmembrane region" description="Helical" evidence="8">
    <location>
        <begin position="248"/>
        <end position="268"/>
    </location>
</feature>
<feature type="transmembrane region" description="Helical" evidence="8">
    <location>
        <begin position="16"/>
        <end position="35"/>
    </location>
</feature>
<feature type="transmembrane region" description="Helical" evidence="8">
    <location>
        <begin position="79"/>
        <end position="100"/>
    </location>
</feature>
<dbReference type="GO" id="GO:0015528">
    <property type="term" value="F:lactose:proton symporter activity"/>
    <property type="evidence" value="ECO:0007669"/>
    <property type="project" value="TreeGrafter"/>
</dbReference>
<dbReference type="InterPro" id="IPR020846">
    <property type="entry name" value="MFS_dom"/>
</dbReference>
<evidence type="ECO:0000256" key="2">
    <source>
        <dbReference type="ARBA" id="ARBA00022448"/>
    </source>
</evidence>
<comment type="caution">
    <text evidence="10">The sequence shown here is derived from an EMBL/GenBank/DDBJ whole genome shotgun (WGS) entry which is preliminary data.</text>
</comment>